<evidence type="ECO:0000259" key="2">
    <source>
        <dbReference type="PROSITE" id="PS50937"/>
    </source>
</evidence>
<dbReference type="GO" id="GO:0003700">
    <property type="term" value="F:DNA-binding transcription factor activity"/>
    <property type="evidence" value="ECO:0007669"/>
    <property type="project" value="InterPro"/>
</dbReference>
<dbReference type="OrthoDB" id="6006at2"/>
<dbReference type="InterPro" id="IPR000551">
    <property type="entry name" value="MerR-type_HTH_dom"/>
</dbReference>
<evidence type="ECO:0000313" key="3">
    <source>
        <dbReference type="EMBL" id="SLM53018.1"/>
    </source>
</evidence>
<dbReference type="EMBL" id="FWEY01000011">
    <property type="protein sequence ID" value="SLM53018.1"/>
    <property type="molecule type" value="Genomic_DNA"/>
</dbReference>
<dbReference type="AlphaFoldDB" id="A0A1W1IIZ5"/>
<dbReference type="InterPro" id="IPR009061">
    <property type="entry name" value="DNA-bd_dom_put_sf"/>
</dbReference>
<reference evidence="4" key="1">
    <citation type="submission" date="2016-04" db="EMBL/GenBank/DDBJ databases">
        <authorList>
            <person name="Strepis N."/>
        </authorList>
    </citation>
    <scope>NUCLEOTIDE SEQUENCE [LARGE SCALE GENOMIC DNA]</scope>
</reference>
<name>A0A1W1IIZ5_9LACT</name>
<organism evidence="3 4">
    <name type="scientific">Trichococcus pasteurii</name>
    <dbReference type="NCBI Taxonomy" id="43064"/>
    <lineage>
        <taxon>Bacteria</taxon>
        <taxon>Bacillati</taxon>
        <taxon>Bacillota</taxon>
        <taxon>Bacilli</taxon>
        <taxon>Lactobacillales</taxon>
        <taxon>Carnobacteriaceae</taxon>
        <taxon>Trichococcus</taxon>
    </lineage>
</organism>
<gene>
    <name evidence="3" type="ORF">TPAS_2730</name>
</gene>
<dbReference type="SMART" id="SM00422">
    <property type="entry name" value="HTH_MERR"/>
    <property type="match status" value="1"/>
</dbReference>
<dbReference type="SUPFAM" id="SSF46955">
    <property type="entry name" value="Putative DNA-binding domain"/>
    <property type="match status" value="1"/>
</dbReference>
<dbReference type="InterPro" id="IPR047057">
    <property type="entry name" value="MerR_fam"/>
</dbReference>
<feature type="domain" description="HTH merR-type" evidence="2">
    <location>
        <begin position="1"/>
        <end position="69"/>
    </location>
</feature>
<dbReference type="RefSeq" id="WP_086943744.1">
    <property type="nucleotide sequence ID" value="NZ_FONM01000015.1"/>
</dbReference>
<accession>A0A1W1IIZ5</accession>
<dbReference type="Proteomes" id="UP000195985">
    <property type="component" value="Unassembled WGS sequence"/>
</dbReference>
<dbReference type="Gene3D" id="1.10.1660.10">
    <property type="match status" value="1"/>
</dbReference>
<protein>
    <submittedName>
        <fullName evidence="3">Helix turn helix mercury resistance</fullName>
    </submittedName>
</protein>
<evidence type="ECO:0000256" key="1">
    <source>
        <dbReference type="ARBA" id="ARBA00023125"/>
    </source>
</evidence>
<dbReference type="PANTHER" id="PTHR30204">
    <property type="entry name" value="REDOX-CYCLING DRUG-SENSING TRANSCRIPTIONAL ACTIVATOR SOXR"/>
    <property type="match status" value="1"/>
</dbReference>
<keyword evidence="4" id="KW-1185">Reference proteome</keyword>
<dbReference type="Pfam" id="PF13411">
    <property type="entry name" value="MerR_1"/>
    <property type="match status" value="1"/>
</dbReference>
<dbReference type="CDD" id="cd01109">
    <property type="entry name" value="HTH_YyaN"/>
    <property type="match status" value="1"/>
</dbReference>
<dbReference type="STRING" id="43064.SAMN04488086_1154"/>
<dbReference type="GO" id="GO:0003677">
    <property type="term" value="F:DNA binding"/>
    <property type="evidence" value="ECO:0007669"/>
    <property type="project" value="UniProtKB-KW"/>
</dbReference>
<proteinExistence type="predicted"/>
<sequence length="118" mass="13630">MKIAQVSKEKNISLDGLRYYERIGLIPPVKRIKGGIREYSDEDLKWLDFMMEVRSAGVSIEPLIDYVRLCGGGFHTVPARRDLWVDECDLLEERILGLQETLAQMKSKVDHYDGMLKE</sequence>
<dbReference type="PANTHER" id="PTHR30204:SF98">
    <property type="entry name" value="HTH-TYPE TRANSCRIPTIONAL REGULATOR ADHR"/>
    <property type="match status" value="1"/>
</dbReference>
<keyword evidence="1" id="KW-0238">DNA-binding</keyword>
<dbReference type="PROSITE" id="PS50937">
    <property type="entry name" value="HTH_MERR_2"/>
    <property type="match status" value="1"/>
</dbReference>
<evidence type="ECO:0000313" key="4">
    <source>
        <dbReference type="Proteomes" id="UP000195985"/>
    </source>
</evidence>